<dbReference type="KEGG" id="upi:EJG51_018220"/>
<dbReference type="AlphaFoldDB" id="A0A6M4A878"/>
<dbReference type="Proteomes" id="UP000274350">
    <property type="component" value="Chromosome"/>
</dbReference>
<protein>
    <submittedName>
        <fullName evidence="1">FMN-binding negative transcriptional regulator</fullName>
    </submittedName>
</protein>
<dbReference type="InterPro" id="IPR012349">
    <property type="entry name" value="Split_barrel_FMN-bd"/>
</dbReference>
<proteinExistence type="predicted"/>
<dbReference type="Pfam" id="PF04299">
    <property type="entry name" value="FMN_bind_2"/>
    <property type="match status" value="1"/>
</dbReference>
<dbReference type="EMBL" id="CP051152">
    <property type="protein sequence ID" value="QJQ07425.1"/>
    <property type="molecule type" value="Genomic_DNA"/>
</dbReference>
<evidence type="ECO:0000313" key="1">
    <source>
        <dbReference type="EMBL" id="QJQ07425.1"/>
    </source>
</evidence>
<organism evidence="1 2">
    <name type="scientific">Undibacterium piscinae</name>
    <dbReference type="NCBI Taxonomy" id="2495591"/>
    <lineage>
        <taxon>Bacteria</taxon>
        <taxon>Pseudomonadati</taxon>
        <taxon>Pseudomonadota</taxon>
        <taxon>Betaproteobacteria</taxon>
        <taxon>Burkholderiales</taxon>
        <taxon>Oxalobacteraceae</taxon>
        <taxon>Undibacterium</taxon>
    </lineage>
</organism>
<dbReference type="PANTHER" id="PTHR35802:SF1">
    <property type="entry name" value="PROTEASE SYNTHASE AND SPORULATION PROTEIN PAI 2"/>
    <property type="match status" value="1"/>
</dbReference>
<dbReference type="Gene3D" id="2.30.110.10">
    <property type="entry name" value="Electron Transport, Fmn-binding Protein, Chain A"/>
    <property type="match status" value="1"/>
</dbReference>
<dbReference type="InterPro" id="IPR007396">
    <property type="entry name" value="TR_PAI2-type"/>
</dbReference>
<name>A0A6M4A878_9BURK</name>
<reference evidence="1 2" key="1">
    <citation type="journal article" date="2019" name="Int. J. Syst. Evol. Microbiol.">
        <title>Undibacterium piscinae sp. nov., isolated from Korean shiner intestine.</title>
        <authorList>
            <person name="Lee S.Y."/>
            <person name="Kang W."/>
            <person name="Kim P.S."/>
            <person name="Kim H.S."/>
            <person name="Sung H."/>
            <person name="Shin N.R."/>
            <person name="Whon T.W."/>
            <person name="Yun J.H."/>
            <person name="Lee J.Y."/>
            <person name="Lee J.Y."/>
            <person name="Jung M.J."/>
            <person name="Jeong Y.S."/>
            <person name="Tak E.J."/>
            <person name="Han J.E."/>
            <person name="Hyun D.W."/>
            <person name="Kang M.S."/>
            <person name="Lee K.E."/>
            <person name="Lee B.H."/>
            <person name="Bae J.W."/>
        </authorList>
    </citation>
    <scope>NUCLEOTIDE SEQUENCE [LARGE SCALE GENOMIC DNA]</scope>
    <source>
        <strain evidence="1 2">S11R28</strain>
    </source>
</reference>
<sequence length="214" mass="23513">MHIPNYHAEQRLEVLHQLMKTHPLGTLVTLEAGGLNANHLPIELIAPTPEAPFGTLRAHISRANSMWKNLDESVDALVSFQGPSAYITANWYDEKHLSGAEVPTYNYAVVHAHGTVRVIHEAQWLLSHLRGLSEIHEASQPLPWKISDAPADFIDKLVKGLVGIEIPIKRLEGKWKVSQNRSARDQANVVAGLRATGTPEAVAMAALVERAGQN</sequence>
<dbReference type="PANTHER" id="PTHR35802">
    <property type="entry name" value="PROTEASE SYNTHASE AND SPORULATION PROTEIN PAI 2"/>
    <property type="match status" value="1"/>
</dbReference>
<dbReference type="OrthoDB" id="9794948at2"/>
<keyword evidence="2" id="KW-1185">Reference proteome</keyword>
<evidence type="ECO:0000313" key="2">
    <source>
        <dbReference type="Proteomes" id="UP000274350"/>
    </source>
</evidence>
<gene>
    <name evidence="1" type="ORF">EJG51_018220</name>
</gene>
<dbReference type="SUPFAM" id="SSF50475">
    <property type="entry name" value="FMN-binding split barrel"/>
    <property type="match status" value="1"/>
</dbReference>
<accession>A0A6M4A878</accession>
<dbReference type="PIRSF" id="PIRSF010372">
    <property type="entry name" value="PaiB"/>
    <property type="match status" value="1"/>
</dbReference>